<proteinExistence type="predicted"/>
<reference evidence="2" key="1">
    <citation type="submission" date="2016-12" db="EMBL/GenBank/DDBJ databases">
        <authorList>
            <person name="Jung M.Y."/>
            <person name="Lee S.H."/>
        </authorList>
    </citation>
    <scope>NUCLEOTIDE SEQUENCE [LARGE SCALE GENOMIC DNA]</scope>
    <source>
        <strain evidence="2">WiKim39</strain>
    </source>
</reference>
<evidence type="ECO:0000313" key="1">
    <source>
        <dbReference type="EMBL" id="APX71820.1"/>
    </source>
</evidence>
<dbReference type="RefSeq" id="WP_076614324.1">
    <property type="nucleotide sequence ID" value="NZ_CP019323.1"/>
</dbReference>
<dbReference type="Pfam" id="PF14189">
    <property type="entry name" value="DUF4312"/>
    <property type="match status" value="1"/>
</dbReference>
<name>A0A1P8Q1S5_9LACO</name>
<dbReference type="InterPro" id="IPR020037">
    <property type="entry name" value="DUF4312"/>
</dbReference>
<sequence length="122" mass="13898">MDNSQKITNEIIQVSGMGQDKQEAVADGLSKISKIVRKKNEITVQITPLSIEIDKAECKEYTERFLFIFLPRKRSIYNVSMSIKIEIKYMDLSEIDFTEKQIKDPNGVRLPGLNSLRSSKGS</sequence>
<organism evidence="1 2">
    <name type="scientific">Companilactobacillus allii</name>
    <dbReference type="NCBI Taxonomy" id="1847728"/>
    <lineage>
        <taxon>Bacteria</taxon>
        <taxon>Bacillati</taxon>
        <taxon>Bacillota</taxon>
        <taxon>Bacilli</taxon>
        <taxon>Lactobacillales</taxon>
        <taxon>Lactobacillaceae</taxon>
        <taxon>Companilactobacillus</taxon>
    </lineage>
</organism>
<dbReference type="OrthoDB" id="4202626at2"/>
<evidence type="ECO:0008006" key="3">
    <source>
        <dbReference type="Google" id="ProtNLM"/>
    </source>
</evidence>
<keyword evidence="2" id="KW-1185">Reference proteome</keyword>
<evidence type="ECO:0000313" key="2">
    <source>
        <dbReference type="Proteomes" id="UP000187499"/>
    </source>
</evidence>
<accession>A0A1P8Q1S5</accession>
<gene>
    <name evidence="1" type="ORF">BTM29_04280</name>
</gene>
<dbReference type="AlphaFoldDB" id="A0A1P8Q1S5"/>
<dbReference type="Proteomes" id="UP000187499">
    <property type="component" value="Chromosome"/>
</dbReference>
<dbReference type="STRING" id="1847728.BTM29_04280"/>
<dbReference type="EMBL" id="CP019323">
    <property type="protein sequence ID" value="APX71820.1"/>
    <property type="molecule type" value="Genomic_DNA"/>
</dbReference>
<protein>
    <recommendedName>
        <fullName evidence="3">Cytoplasmic protein</fullName>
    </recommendedName>
</protein>
<dbReference type="KEGG" id="lalw:BTM29_04280"/>